<feature type="transmembrane region" description="Helical" evidence="7">
    <location>
        <begin position="88"/>
        <end position="107"/>
    </location>
</feature>
<dbReference type="GO" id="GO:0016020">
    <property type="term" value="C:membrane"/>
    <property type="evidence" value="ECO:0007669"/>
    <property type="project" value="UniProtKB-SubCell"/>
</dbReference>
<dbReference type="PANTHER" id="PTHR20855">
    <property type="entry name" value="ADIPOR/PROGESTIN RECEPTOR-RELATED"/>
    <property type="match status" value="1"/>
</dbReference>
<evidence type="ECO:0000256" key="1">
    <source>
        <dbReference type="ARBA" id="ARBA00004141"/>
    </source>
</evidence>
<dbReference type="Proteomes" id="UP000663882">
    <property type="component" value="Unassembled WGS sequence"/>
</dbReference>
<comment type="caution">
    <text evidence="8">The sequence shown here is derived from an EMBL/GenBank/DDBJ whole genome shotgun (WGS) entry which is preliminary data.</text>
</comment>
<evidence type="ECO:0000313" key="8">
    <source>
        <dbReference type="EMBL" id="CAF1259699.1"/>
    </source>
</evidence>
<evidence type="ECO:0000256" key="4">
    <source>
        <dbReference type="ARBA" id="ARBA00022989"/>
    </source>
</evidence>
<feature type="binding site" evidence="6">
    <location>
        <position position="140"/>
    </location>
    <ligand>
        <name>Zn(2+)</name>
        <dbReference type="ChEBI" id="CHEBI:29105"/>
    </ligand>
</feature>
<gene>
    <name evidence="8" type="ORF">RFH988_LOCUS27608</name>
</gene>
<feature type="transmembrane region" description="Helical" evidence="7">
    <location>
        <begin position="859"/>
        <end position="880"/>
    </location>
</feature>
<feature type="binding site" evidence="6">
    <location>
        <position position="294"/>
    </location>
    <ligand>
        <name>Zn(2+)</name>
        <dbReference type="ChEBI" id="CHEBI:29105"/>
    </ligand>
</feature>
<name>A0A815AN70_9BILA</name>
<accession>A0A815AN70</accession>
<feature type="transmembrane region" description="Helical" evidence="7">
    <location>
        <begin position="327"/>
        <end position="348"/>
    </location>
</feature>
<feature type="transmembrane region" description="Helical" evidence="7">
    <location>
        <begin position="256"/>
        <end position="274"/>
    </location>
</feature>
<feature type="transmembrane region" description="Helical" evidence="7">
    <location>
        <begin position="154"/>
        <end position="175"/>
    </location>
</feature>
<proteinExistence type="inferred from homology"/>
<dbReference type="PANTHER" id="PTHR20855:SF92">
    <property type="entry name" value="PROGESTIN AND ADIPOQ RECEPTOR FAMILY MEMBER 3-LIKE"/>
    <property type="match status" value="1"/>
</dbReference>
<feature type="transmembrane region" description="Helical" evidence="7">
    <location>
        <begin position="1173"/>
        <end position="1195"/>
    </location>
</feature>
<keyword evidence="4 7" id="KW-1133">Transmembrane helix</keyword>
<dbReference type="EMBL" id="CAJNOO010002354">
    <property type="protein sequence ID" value="CAF1259699.1"/>
    <property type="molecule type" value="Genomic_DNA"/>
</dbReference>
<feature type="transmembrane region" description="Helical" evidence="7">
    <location>
        <begin position="223"/>
        <end position="244"/>
    </location>
</feature>
<evidence type="ECO:0000256" key="7">
    <source>
        <dbReference type="SAM" id="Phobius"/>
    </source>
</evidence>
<evidence type="ECO:0000256" key="6">
    <source>
        <dbReference type="PIRSR" id="PIRSR604254-1"/>
    </source>
</evidence>
<dbReference type="OrthoDB" id="535992at2759"/>
<evidence type="ECO:0000256" key="3">
    <source>
        <dbReference type="ARBA" id="ARBA00022692"/>
    </source>
</evidence>
<comment type="similarity">
    <text evidence="2">Belongs to the ADIPOR family.</text>
</comment>
<dbReference type="Pfam" id="PF03006">
    <property type="entry name" value="HlyIII"/>
    <property type="match status" value="1"/>
</dbReference>
<reference evidence="8" key="1">
    <citation type="submission" date="2021-02" db="EMBL/GenBank/DDBJ databases">
        <authorList>
            <person name="Nowell W R."/>
        </authorList>
    </citation>
    <scope>NUCLEOTIDE SEQUENCE</scope>
</reference>
<keyword evidence="6" id="KW-0862">Zinc</keyword>
<evidence type="ECO:0000313" key="9">
    <source>
        <dbReference type="Proteomes" id="UP000663882"/>
    </source>
</evidence>
<dbReference type="GO" id="GO:0038023">
    <property type="term" value="F:signaling receptor activity"/>
    <property type="evidence" value="ECO:0007669"/>
    <property type="project" value="TreeGrafter"/>
</dbReference>
<evidence type="ECO:0000256" key="5">
    <source>
        <dbReference type="ARBA" id="ARBA00023136"/>
    </source>
</evidence>
<keyword evidence="3 7" id="KW-0812">Transmembrane</keyword>
<feature type="transmembrane region" description="Helical" evidence="7">
    <location>
        <begin position="119"/>
        <end position="142"/>
    </location>
</feature>
<feature type="binding site" evidence="6">
    <location>
        <position position="290"/>
    </location>
    <ligand>
        <name>Zn(2+)</name>
        <dbReference type="ChEBI" id="CHEBI:29105"/>
    </ligand>
</feature>
<feature type="transmembrane region" description="Helical" evidence="7">
    <location>
        <begin position="901"/>
        <end position="926"/>
    </location>
</feature>
<comment type="subcellular location">
    <subcellularLocation>
        <location evidence="1">Membrane</location>
        <topology evidence="1">Multi-pass membrane protein</topology>
    </subcellularLocation>
</comment>
<evidence type="ECO:0000256" key="2">
    <source>
        <dbReference type="ARBA" id="ARBA00007018"/>
    </source>
</evidence>
<dbReference type="GO" id="GO:0046872">
    <property type="term" value="F:metal ion binding"/>
    <property type="evidence" value="ECO:0007669"/>
    <property type="project" value="UniProtKB-KW"/>
</dbReference>
<feature type="transmembrane region" description="Helical" evidence="7">
    <location>
        <begin position="6"/>
        <end position="24"/>
    </location>
</feature>
<protein>
    <submittedName>
        <fullName evidence="8">Uncharacterized protein</fullName>
    </submittedName>
</protein>
<dbReference type="InterPro" id="IPR004254">
    <property type="entry name" value="AdipoR/HlyIII-related"/>
</dbReference>
<feature type="transmembrane region" description="Helical" evidence="7">
    <location>
        <begin position="187"/>
        <end position="211"/>
    </location>
</feature>
<keyword evidence="6" id="KW-0479">Metal-binding</keyword>
<organism evidence="8 9">
    <name type="scientific">Rotaria sordida</name>
    <dbReference type="NCBI Taxonomy" id="392033"/>
    <lineage>
        <taxon>Eukaryota</taxon>
        <taxon>Metazoa</taxon>
        <taxon>Spiralia</taxon>
        <taxon>Gnathifera</taxon>
        <taxon>Rotifera</taxon>
        <taxon>Eurotatoria</taxon>
        <taxon>Bdelloidea</taxon>
        <taxon>Philodinida</taxon>
        <taxon>Philodinidae</taxon>
        <taxon>Rotaria</taxon>
    </lineage>
</organism>
<keyword evidence="5 7" id="KW-0472">Membrane</keyword>
<sequence>MFNITRISYYFSTILFLFKHDIYVRLQRLYFRIQSIFISFQNMSRYPCTFNDIPTILIEPFILRGYRSLNQPWSYYWKSLFHKHNETINVWSHLIGILHMGYLLYYYNQRLLFYENSHSWPFAVSLCTAIIMFICSAFAHLLHSKSEIIHRTCFAIDYVGVSLHGFGSGFLHIYYSAPQWYYDKIEYQYVFMLLLLSIFACFLNCFAQYYFHPPYPPLKRICQFLPCGILWIYSVIPLIIGLLSCQFPLDLNSICHFGQVILFLIGATLFAFDLPQRFWPGALDFIGQSHHLFHLCIYFVTVCQMHGVYWDYEKNQKIIDQRSKPDLIFCVGSMISLILLDIIIVWYFRRRLLIYSDRHDYDAYGIRIASTDYFVVLAQNDGLRYVVSMAPFGMEYVCGYNYNSSNDFVISIAVGRRQNFSQLSFVYLRTNSTNGQYQKLGLFTFSRRNSTTSSSNYSCNQRLSRNEGEHDVKIWKREPSELSTLQVDLYGKYAYGFLSQDIFIYDIENNYVKSLLWNDIFPSINIKPHALDISETNDRFSIAIIAGYYEIDIEKNLPSVYLVRLNPPYNMTLVDNYTLFSDNQKFVRGRYVFTYEFDYVMSVSIHDATQQVLIGVPQLRKTYLFSFNSTNLTLINTFNHSARSTSWLDDDGIQAGLLLSDQATLPWAKSRIHVVNTTSEDILYCYPNNQQTLEQWSNTPPTFIRLTKTYDHQLVILTGDGTLVLIPSVDAGYYMKTDDINSVLQHPLACPRGTYKSMRGPTPCTICPTMTKSSPISVSFNSSHGMYVGYPTIECINCSSNSFCPLASVNDVNQSIFQSKSQAYAYPTSSSMASFDDILMENTFSLEIRSIRCLLISPFFWSLITLFLAFIILLIMGILYHSPTGKKHFERLEWLLRHSDLIGNGELWFGGLISFAIIILIIYSFWFGTVFVVKYPLETSNDSYFVCDTSLKNTQFSSALQLLAIIKSNEETPIFDMLDMQEFTITVNFVQTGYTCNDVTAQENIGTYSVALPRTNCTVQSDNTTLTVVYRVPYHKMTIQINLTGSYYIGGIFICLTGPRITTNDSSYIVQNLDYCQLFNTSDQTLGHTTEINFALTKMINRTESLDYSGSTNYSGIWIPTSTHGSLNDRLVYLQQGAFLRYLSTQHTLIISFSETEFYVINKQEPIARMGEVLFHDVLFVTTIIGIFALAFLIFKLMFMPILKWIINHKNYTYQILYAIHHLHRPLFRDECGIEQFLLIFRLLSAPSVVEWPNIANCLYYQISFPNFPFNSIELSQLPMSMTIFSLIIFHFIHVTTLSSECESTTTIWTYYPCSIIISSSSSSFYCQQASISLSIDQYIDREITFFWHFPYGNMTITLKSDKNQSFLLHLFKMSSLKKKLIKNIYHLVNNKTINEQKLNIDEHEVIIIPSNEYNHCSIKFETSNRIIFDYGILIRMSIRTNDNNIH</sequence>